<proteinExistence type="predicted"/>
<reference evidence="2 3" key="1">
    <citation type="submission" date="2020-06" db="EMBL/GenBank/DDBJ databases">
        <title>Transcriptomic and genomic resources for Thalictrum thalictroides and T. hernandezii: Facilitating candidate gene discovery in an emerging model plant lineage.</title>
        <authorList>
            <person name="Arias T."/>
            <person name="Riano-Pachon D.M."/>
            <person name="Di Stilio V.S."/>
        </authorList>
    </citation>
    <scope>NUCLEOTIDE SEQUENCE [LARGE SCALE GENOMIC DNA]</scope>
    <source>
        <strain evidence="3">cv. WT478/WT964</strain>
        <tissue evidence="2">Leaves</tissue>
    </source>
</reference>
<dbReference type="SUPFAM" id="SSF81383">
    <property type="entry name" value="F-box domain"/>
    <property type="match status" value="1"/>
</dbReference>
<protein>
    <recommendedName>
        <fullName evidence="1">KIB1-4 beta-propeller domain-containing protein</fullName>
    </recommendedName>
</protein>
<dbReference type="InterPro" id="IPR005174">
    <property type="entry name" value="KIB1-4_b-propeller"/>
</dbReference>
<feature type="domain" description="KIB1-4 beta-propeller" evidence="1">
    <location>
        <begin position="67"/>
        <end position="381"/>
    </location>
</feature>
<dbReference type="Proteomes" id="UP000554482">
    <property type="component" value="Unassembled WGS sequence"/>
</dbReference>
<evidence type="ECO:0000313" key="2">
    <source>
        <dbReference type="EMBL" id="KAF5205391.1"/>
    </source>
</evidence>
<dbReference type="AlphaFoldDB" id="A0A7J6X6K7"/>
<name>A0A7J6X6K7_THATH</name>
<dbReference type="EMBL" id="JABWDY010004134">
    <property type="protein sequence ID" value="KAF5205391.1"/>
    <property type="molecule type" value="Genomic_DNA"/>
</dbReference>
<dbReference type="OrthoDB" id="642536at2759"/>
<comment type="caution">
    <text evidence="2">The sequence shown here is derived from an EMBL/GenBank/DDBJ whole genome shotgun (WGS) entry which is preliminary data.</text>
</comment>
<dbReference type="PANTHER" id="PTHR44259">
    <property type="entry name" value="OS07G0183000 PROTEIN-RELATED"/>
    <property type="match status" value="1"/>
</dbReference>
<evidence type="ECO:0000313" key="3">
    <source>
        <dbReference type="Proteomes" id="UP000554482"/>
    </source>
</evidence>
<organism evidence="2 3">
    <name type="scientific">Thalictrum thalictroides</name>
    <name type="common">Rue-anemone</name>
    <name type="synonym">Anemone thalictroides</name>
    <dbReference type="NCBI Taxonomy" id="46969"/>
    <lineage>
        <taxon>Eukaryota</taxon>
        <taxon>Viridiplantae</taxon>
        <taxon>Streptophyta</taxon>
        <taxon>Embryophyta</taxon>
        <taxon>Tracheophyta</taxon>
        <taxon>Spermatophyta</taxon>
        <taxon>Magnoliopsida</taxon>
        <taxon>Ranunculales</taxon>
        <taxon>Ranunculaceae</taxon>
        <taxon>Thalictroideae</taxon>
        <taxon>Thalictrum</taxon>
    </lineage>
</organism>
<dbReference type="InterPro" id="IPR036047">
    <property type="entry name" value="F-box-like_dom_sf"/>
</dbReference>
<gene>
    <name evidence="2" type="ORF">FRX31_005034</name>
</gene>
<evidence type="ECO:0000259" key="1">
    <source>
        <dbReference type="Pfam" id="PF03478"/>
    </source>
</evidence>
<sequence>MEMEFYNRLPKYMWDLVIFPRLGLKDLIRLGAVSHSWRSIAAEVQRYLHPLPWLMISRDVDTKIGTFYSLSESKIYNLKLPELEWESYCCGSSQGFFIVANWKNNFIFNPFSQTRIDLPRQYVSPKHEYESLNNIRFYFKKAIILSTFDTSNVVPQRVVVSGLSAELDVIEMCTSQDPEWAIFGVDKEERIDFEGREEIIYLDSSSDDDDDEEEEDTRPAEPIVKEDEWLFSDILFYKGMLYGLTQANGLVRFEFTNDLKQPLALTVLNVHPMSRPTDAGFKGIYSYLVESRGELLMVYRYGNPLCRDSKGLHITEKFLVYKLDQSSDPLQWVQLQSLGDQMLFLGRSSSMSFSAASIPGFKGNCIYFTDDAWPYFFHGVGSRYCNSDNGIFYLDDGHIESFFKTDDSYSFNLSPVWVAPNWISRGKSDIKQL</sequence>
<dbReference type="InterPro" id="IPR050942">
    <property type="entry name" value="F-box_BR-signaling"/>
</dbReference>
<accession>A0A7J6X6K7</accession>
<dbReference type="CDD" id="cd09917">
    <property type="entry name" value="F-box_SF"/>
    <property type="match status" value="1"/>
</dbReference>
<keyword evidence="3" id="KW-1185">Reference proteome</keyword>
<dbReference type="Pfam" id="PF03478">
    <property type="entry name" value="Beta-prop_KIB1-4"/>
    <property type="match status" value="1"/>
</dbReference>